<dbReference type="Proteomes" id="UP000586093">
    <property type="component" value="Unassembled WGS sequence"/>
</dbReference>
<evidence type="ECO:0000313" key="1">
    <source>
        <dbReference type="EMBL" id="MBB1162515.1"/>
    </source>
</evidence>
<accession>A0A839HJE7</accession>
<gene>
    <name evidence="1" type="ORF">H4F90_11045</name>
</gene>
<comment type="caution">
    <text evidence="1">The sequence shown here is derived from an EMBL/GenBank/DDBJ whole genome shotgun (WGS) entry which is preliminary data.</text>
</comment>
<dbReference type="Pfam" id="PF04375">
    <property type="entry name" value="HemX"/>
    <property type="match status" value="1"/>
</dbReference>
<dbReference type="RefSeq" id="WP_182664474.1">
    <property type="nucleotide sequence ID" value="NZ_JACIVI010000003.1"/>
</dbReference>
<dbReference type="PANTHER" id="PTHR38043">
    <property type="entry name" value="PROTEIN HEMX"/>
    <property type="match status" value="1"/>
</dbReference>
<organism evidence="1 2">
    <name type="scientific">Aquariibacter albus</name>
    <dbReference type="NCBI Taxonomy" id="2759899"/>
    <lineage>
        <taxon>Bacteria</taxon>
        <taxon>Pseudomonadati</taxon>
        <taxon>Pseudomonadota</taxon>
        <taxon>Betaproteobacteria</taxon>
        <taxon>Burkholderiales</taxon>
        <taxon>Sphaerotilaceae</taxon>
        <taxon>Aquariibacter</taxon>
    </lineage>
</organism>
<keyword evidence="1" id="KW-0489">Methyltransferase</keyword>
<dbReference type="GO" id="GO:0008168">
    <property type="term" value="F:methyltransferase activity"/>
    <property type="evidence" value="ECO:0007669"/>
    <property type="project" value="UniProtKB-KW"/>
</dbReference>
<sequence length="328" mass="35173">MSLAAGALLAAALALGWTAWSSQRLGKVERILVKRQDDGAQQVTEARVLAKQAEEGAREALAKTTLLEARLAEVGVQREQIDELMRSMVRSREDQLLGEAEAGLRAALQLSAITGSAEPLVAALQLAKERLASGSLRLEPVRSALERDLERLRNAALADVATLARRLDEAVALVDALPLTADSARSSLAAAPAETAASAPGQPAPGWASRLSWWGGRLGDELRSLVRIRHIDQPEGMLLAPEQGFLLRENLKLKLLNARLAVMSRQFETAQADLQACRAALDRYFDRSHRRHAQLGDLLQGVARQAQPGGLPRPDDSLAALAAAAGAR</sequence>
<name>A0A839HJE7_9BURK</name>
<keyword evidence="1" id="KW-0808">Transferase</keyword>
<keyword evidence="2" id="KW-1185">Reference proteome</keyword>
<proteinExistence type="predicted"/>
<dbReference type="PANTHER" id="PTHR38043:SF1">
    <property type="entry name" value="PROTEIN HEMX"/>
    <property type="match status" value="1"/>
</dbReference>
<reference evidence="1 2" key="1">
    <citation type="submission" date="2020-08" db="EMBL/GenBank/DDBJ databases">
        <title>Aquariorum lacteus gen. nov., sp. nov., a new member of the family Comamonadaceae, isolated from freshwater aquarium.</title>
        <authorList>
            <person name="Chun S.-J."/>
        </authorList>
    </citation>
    <scope>NUCLEOTIDE SEQUENCE [LARGE SCALE GENOMIC DNA]</scope>
    <source>
        <strain evidence="1 2">SJAQ100</strain>
    </source>
</reference>
<dbReference type="InterPro" id="IPR007470">
    <property type="entry name" value="HemX"/>
</dbReference>
<dbReference type="AlphaFoldDB" id="A0A839HJE7"/>
<dbReference type="GO" id="GO:0032259">
    <property type="term" value="P:methylation"/>
    <property type="evidence" value="ECO:0007669"/>
    <property type="project" value="UniProtKB-KW"/>
</dbReference>
<dbReference type="EMBL" id="JACIVI010000003">
    <property type="protein sequence ID" value="MBB1162515.1"/>
    <property type="molecule type" value="Genomic_DNA"/>
</dbReference>
<evidence type="ECO:0000313" key="2">
    <source>
        <dbReference type="Proteomes" id="UP000586093"/>
    </source>
</evidence>
<protein>
    <submittedName>
        <fullName evidence="1">Uroporphyrinogen-III C-methyltransferase</fullName>
    </submittedName>
</protein>